<evidence type="ECO:0000313" key="4">
    <source>
        <dbReference type="Proteomes" id="UP001321749"/>
    </source>
</evidence>
<feature type="signal peptide" evidence="2">
    <location>
        <begin position="1"/>
        <end position="19"/>
    </location>
</feature>
<keyword evidence="4" id="KW-1185">Reference proteome</keyword>
<protein>
    <recommendedName>
        <fullName evidence="5">Infection structure specific protein</fullName>
    </recommendedName>
</protein>
<feature type="chain" id="PRO_5043541371" description="Infection structure specific protein" evidence="2">
    <location>
        <begin position="20"/>
        <end position="232"/>
    </location>
</feature>
<accession>A0AAV9HVW1</accession>
<proteinExistence type="predicted"/>
<organism evidence="3 4">
    <name type="scientific">Cladorrhinum samala</name>
    <dbReference type="NCBI Taxonomy" id="585594"/>
    <lineage>
        <taxon>Eukaryota</taxon>
        <taxon>Fungi</taxon>
        <taxon>Dikarya</taxon>
        <taxon>Ascomycota</taxon>
        <taxon>Pezizomycotina</taxon>
        <taxon>Sordariomycetes</taxon>
        <taxon>Sordariomycetidae</taxon>
        <taxon>Sordariales</taxon>
        <taxon>Podosporaceae</taxon>
        <taxon>Cladorrhinum</taxon>
    </lineage>
</organism>
<evidence type="ECO:0000256" key="2">
    <source>
        <dbReference type="SAM" id="SignalP"/>
    </source>
</evidence>
<dbReference type="Proteomes" id="UP001321749">
    <property type="component" value="Unassembled WGS sequence"/>
</dbReference>
<gene>
    <name evidence="3" type="ORF">QBC42DRAFT_250347</name>
</gene>
<dbReference type="AlphaFoldDB" id="A0AAV9HVW1"/>
<sequence>MHLSTLILAGAAAATVAVAQTTTPAETSSASSVSPTTTEGPCSSLYRDFLSKSELNPPSVLYSWLESSASRYKETHTVSTVTTVTRQPPVWPPTEEQISSSCSVRLAGQTLSGDLPESVATVYSSYTSEWSSFVAATGKTQAQSIASVCSSSGETVLAGFVLINVATAMPDCISAWWLLHSDVISTSPGGPQSTSTGGATPTASTPATGGAAKETGVAFAAVMAVAGVVGML</sequence>
<keyword evidence="2" id="KW-0732">Signal</keyword>
<evidence type="ECO:0000256" key="1">
    <source>
        <dbReference type="SAM" id="MobiDB-lite"/>
    </source>
</evidence>
<name>A0AAV9HVW1_9PEZI</name>
<dbReference type="EMBL" id="MU864957">
    <property type="protein sequence ID" value="KAK4463633.1"/>
    <property type="molecule type" value="Genomic_DNA"/>
</dbReference>
<evidence type="ECO:0008006" key="5">
    <source>
        <dbReference type="Google" id="ProtNLM"/>
    </source>
</evidence>
<evidence type="ECO:0000313" key="3">
    <source>
        <dbReference type="EMBL" id="KAK4463633.1"/>
    </source>
</evidence>
<reference evidence="3" key="1">
    <citation type="journal article" date="2023" name="Mol. Phylogenet. Evol.">
        <title>Genome-scale phylogeny and comparative genomics of the fungal order Sordariales.</title>
        <authorList>
            <person name="Hensen N."/>
            <person name="Bonometti L."/>
            <person name="Westerberg I."/>
            <person name="Brannstrom I.O."/>
            <person name="Guillou S."/>
            <person name="Cros-Aarteil S."/>
            <person name="Calhoun S."/>
            <person name="Haridas S."/>
            <person name="Kuo A."/>
            <person name="Mondo S."/>
            <person name="Pangilinan J."/>
            <person name="Riley R."/>
            <person name="LaButti K."/>
            <person name="Andreopoulos B."/>
            <person name="Lipzen A."/>
            <person name="Chen C."/>
            <person name="Yan M."/>
            <person name="Daum C."/>
            <person name="Ng V."/>
            <person name="Clum A."/>
            <person name="Steindorff A."/>
            <person name="Ohm R.A."/>
            <person name="Martin F."/>
            <person name="Silar P."/>
            <person name="Natvig D.O."/>
            <person name="Lalanne C."/>
            <person name="Gautier V."/>
            <person name="Ament-Velasquez S.L."/>
            <person name="Kruys A."/>
            <person name="Hutchinson M.I."/>
            <person name="Powell A.J."/>
            <person name="Barry K."/>
            <person name="Miller A.N."/>
            <person name="Grigoriev I.V."/>
            <person name="Debuchy R."/>
            <person name="Gladieux P."/>
            <person name="Hiltunen Thoren M."/>
            <person name="Johannesson H."/>
        </authorList>
    </citation>
    <scope>NUCLEOTIDE SEQUENCE</scope>
    <source>
        <strain evidence="3">PSN324</strain>
    </source>
</reference>
<feature type="region of interest" description="Disordered" evidence="1">
    <location>
        <begin position="188"/>
        <end position="208"/>
    </location>
</feature>
<reference evidence="3" key="2">
    <citation type="submission" date="2023-06" db="EMBL/GenBank/DDBJ databases">
        <authorList>
            <consortium name="Lawrence Berkeley National Laboratory"/>
            <person name="Mondo S.J."/>
            <person name="Hensen N."/>
            <person name="Bonometti L."/>
            <person name="Westerberg I."/>
            <person name="Brannstrom I.O."/>
            <person name="Guillou S."/>
            <person name="Cros-Aarteil S."/>
            <person name="Calhoun S."/>
            <person name="Haridas S."/>
            <person name="Kuo A."/>
            <person name="Pangilinan J."/>
            <person name="Riley R."/>
            <person name="Labutti K."/>
            <person name="Andreopoulos B."/>
            <person name="Lipzen A."/>
            <person name="Chen C."/>
            <person name="Yanf M."/>
            <person name="Daum C."/>
            <person name="Ng V."/>
            <person name="Clum A."/>
            <person name="Steindorff A."/>
            <person name="Ohm R."/>
            <person name="Martin F."/>
            <person name="Silar P."/>
            <person name="Natvig D."/>
            <person name="Lalanne C."/>
            <person name="Gautier V."/>
            <person name="Ament-Velasquez S.L."/>
            <person name="Kruys A."/>
            <person name="Hutchinson M.I."/>
            <person name="Powell A.J."/>
            <person name="Barry K."/>
            <person name="Miller A.N."/>
            <person name="Grigoriev I.V."/>
            <person name="Debuchy R."/>
            <person name="Gladieux P."/>
            <person name="Thoren M.H."/>
            <person name="Johannesson H."/>
        </authorList>
    </citation>
    <scope>NUCLEOTIDE SEQUENCE</scope>
    <source>
        <strain evidence="3">PSN324</strain>
    </source>
</reference>
<comment type="caution">
    <text evidence="3">The sequence shown here is derived from an EMBL/GenBank/DDBJ whole genome shotgun (WGS) entry which is preliminary data.</text>
</comment>